<dbReference type="AlphaFoldDB" id="A0A0S4IRI7"/>
<feature type="compositionally biased region" description="Basic residues" evidence="1">
    <location>
        <begin position="203"/>
        <end position="214"/>
    </location>
</feature>
<reference evidence="4" key="1">
    <citation type="submission" date="2015-09" db="EMBL/GenBank/DDBJ databases">
        <authorList>
            <consortium name="Pathogen Informatics"/>
        </authorList>
    </citation>
    <scope>NUCLEOTIDE SEQUENCE [LARGE SCALE GENOMIC DNA]</scope>
    <source>
        <strain evidence="4">Lake Konstanz</strain>
    </source>
</reference>
<organism evidence="3 4">
    <name type="scientific">Bodo saltans</name>
    <name type="common">Flagellated protozoan</name>
    <dbReference type="NCBI Taxonomy" id="75058"/>
    <lineage>
        <taxon>Eukaryota</taxon>
        <taxon>Discoba</taxon>
        <taxon>Euglenozoa</taxon>
        <taxon>Kinetoplastea</taxon>
        <taxon>Metakinetoplastina</taxon>
        <taxon>Eubodonida</taxon>
        <taxon>Bodonidae</taxon>
        <taxon>Bodo</taxon>
    </lineage>
</organism>
<gene>
    <name evidence="3" type="ORF">BSAL_62425</name>
</gene>
<feature type="compositionally biased region" description="Polar residues" evidence="1">
    <location>
        <begin position="176"/>
        <end position="199"/>
    </location>
</feature>
<name>A0A0S4IRI7_BODSA</name>
<feature type="compositionally biased region" description="Low complexity" evidence="1">
    <location>
        <begin position="86"/>
        <end position="124"/>
    </location>
</feature>
<sequence length="371" mass="39476">TTTFGCSFVGASNGSSTSSSLSAVLWDTPSCFPTSSSASCAVIKACPEMVTNTSSHTMSTTLSNSITLPLTQSGRQQGNHSRSNNSLTKTTLTVSHSTTAATTSRTPSTTFSDSASYSQSVSSSRSHHRRRAVVTVTSSHSASMMSSTSSSLSSVSNVGTMSRSIPFFKKMHSDSETLSQATKSPSTSLAPTAHRSNSNPHHTTTRHPPRRKQTHTTTKSAGTPAPSDALGAATNDSNTVGIAVGATIGGIALLGIVGALVFVFVIRPRQHQRVVKDLDDTATPLRDSEEMKMQQLDDASVTIAVPRGETLQGNVNKKFDKPYEYFEADDDVGPMLMSVVSHGGVDYTVLDEDEEGFYDAEGYYHYYEDDT</sequence>
<feature type="region of interest" description="Disordered" evidence="1">
    <location>
        <begin position="71"/>
        <end position="157"/>
    </location>
</feature>
<dbReference type="CDD" id="cd12087">
    <property type="entry name" value="TM_EGFR-like"/>
    <property type="match status" value="1"/>
</dbReference>
<feature type="non-terminal residue" evidence="3">
    <location>
        <position position="1"/>
    </location>
</feature>
<dbReference type="VEuPathDB" id="TriTrypDB:BSAL_62425"/>
<evidence type="ECO:0000256" key="1">
    <source>
        <dbReference type="SAM" id="MobiDB-lite"/>
    </source>
</evidence>
<proteinExistence type="predicted"/>
<keyword evidence="2" id="KW-0472">Membrane</keyword>
<keyword evidence="2" id="KW-1133">Transmembrane helix</keyword>
<feature type="transmembrane region" description="Helical" evidence="2">
    <location>
        <begin position="242"/>
        <end position="266"/>
    </location>
</feature>
<evidence type="ECO:0000313" key="4">
    <source>
        <dbReference type="Proteomes" id="UP000051952"/>
    </source>
</evidence>
<keyword evidence="4" id="KW-1185">Reference proteome</keyword>
<evidence type="ECO:0000313" key="3">
    <source>
        <dbReference type="EMBL" id="CUF42842.1"/>
    </source>
</evidence>
<evidence type="ECO:0000256" key="2">
    <source>
        <dbReference type="SAM" id="Phobius"/>
    </source>
</evidence>
<feature type="compositionally biased region" description="Polar residues" evidence="1">
    <location>
        <begin position="71"/>
        <end position="85"/>
    </location>
</feature>
<keyword evidence="2 3" id="KW-0812">Transmembrane</keyword>
<protein>
    <submittedName>
        <fullName evidence="3">Transmembrane protein, putative</fullName>
    </submittedName>
</protein>
<feature type="compositionally biased region" description="Low complexity" evidence="1">
    <location>
        <begin position="133"/>
        <end position="157"/>
    </location>
</feature>
<accession>A0A0S4IRI7</accession>
<feature type="region of interest" description="Disordered" evidence="1">
    <location>
        <begin position="173"/>
        <end position="232"/>
    </location>
</feature>
<dbReference type="EMBL" id="CYKH01000322">
    <property type="protein sequence ID" value="CUF42842.1"/>
    <property type="molecule type" value="Genomic_DNA"/>
</dbReference>
<dbReference type="Proteomes" id="UP000051952">
    <property type="component" value="Unassembled WGS sequence"/>
</dbReference>